<dbReference type="SUPFAM" id="SSF52402">
    <property type="entry name" value="Adenine nucleotide alpha hydrolases-like"/>
    <property type="match status" value="1"/>
</dbReference>
<protein>
    <submittedName>
        <fullName evidence="1">Uncharacterized protein</fullName>
    </submittedName>
</protein>
<dbReference type="AlphaFoldDB" id="X0WW26"/>
<proteinExistence type="predicted"/>
<dbReference type="Gene3D" id="3.40.50.620">
    <property type="entry name" value="HUPs"/>
    <property type="match status" value="1"/>
</dbReference>
<dbReference type="PANTHER" id="PTHR11933:SF5">
    <property type="entry name" value="MITOCHONDRIAL TRNA-SPECIFIC 2-THIOURIDYLASE 1"/>
    <property type="match status" value="1"/>
</dbReference>
<comment type="caution">
    <text evidence="1">The sequence shown here is derived from an EMBL/GenBank/DDBJ whole genome shotgun (WGS) entry which is preliminary data.</text>
</comment>
<feature type="non-terminal residue" evidence="1">
    <location>
        <position position="198"/>
    </location>
</feature>
<dbReference type="Pfam" id="PF03054">
    <property type="entry name" value="tRNA_Me_trans"/>
    <property type="match status" value="1"/>
</dbReference>
<accession>X0WW26</accession>
<evidence type="ECO:0000313" key="1">
    <source>
        <dbReference type="EMBL" id="GAG28633.1"/>
    </source>
</evidence>
<organism evidence="1">
    <name type="scientific">marine sediment metagenome</name>
    <dbReference type="NCBI Taxonomy" id="412755"/>
    <lineage>
        <taxon>unclassified sequences</taxon>
        <taxon>metagenomes</taxon>
        <taxon>ecological metagenomes</taxon>
    </lineage>
</organism>
<sequence length="198" mass="22577">MTSQGFSDKIGDEKNRDCFMKKEKVAVAMSGGVDSSVAALLLKEKGFDVIGMTMEHYPLPESIWAGEDAARVAQILRIPHHVVKLEKEFKKYVVDDFCQEYEGGRTPNPCIRCNKSLKFGLLLEKANKLGAKYIATGHHARVFFDSLTKRFLLQKGKDRQKDQSYFLYSLSQDQLSFIKFPVGELTKDEVREKARKFD</sequence>
<name>X0WW26_9ZZZZ</name>
<dbReference type="InterPro" id="IPR014729">
    <property type="entry name" value="Rossmann-like_a/b/a_fold"/>
</dbReference>
<dbReference type="GO" id="GO:0002143">
    <property type="term" value="P:tRNA wobble position uridine thiolation"/>
    <property type="evidence" value="ECO:0007669"/>
    <property type="project" value="TreeGrafter"/>
</dbReference>
<dbReference type="EMBL" id="BARS01046272">
    <property type="protein sequence ID" value="GAG28633.1"/>
    <property type="molecule type" value="Genomic_DNA"/>
</dbReference>
<dbReference type="PANTHER" id="PTHR11933">
    <property type="entry name" value="TRNA 5-METHYLAMINOMETHYL-2-THIOURIDYLATE -METHYLTRANSFERASE"/>
    <property type="match status" value="1"/>
</dbReference>
<gene>
    <name evidence="1" type="ORF">S01H1_69673</name>
</gene>
<reference evidence="1" key="1">
    <citation type="journal article" date="2014" name="Front. Microbiol.">
        <title>High frequency of phylogenetically diverse reductive dehalogenase-homologous genes in deep subseafloor sedimentary metagenomes.</title>
        <authorList>
            <person name="Kawai M."/>
            <person name="Futagami T."/>
            <person name="Toyoda A."/>
            <person name="Takaki Y."/>
            <person name="Nishi S."/>
            <person name="Hori S."/>
            <person name="Arai W."/>
            <person name="Tsubouchi T."/>
            <person name="Morono Y."/>
            <person name="Uchiyama I."/>
            <person name="Ito T."/>
            <person name="Fujiyama A."/>
            <person name="Inagaki F."/>
            <person name="Takami H."/>
        </authorList>
    </citation>
    <scope>NUCLEOTIDE SEQUENCE</scope>
    <source>
        <strain evidence="1">Expedition CK06-06</strain>
    </source>
</reference>